<dbReference type="Proteomes" id="UP000179344">
    <property type="component" value="Unassembled WGS sequence"/>
</dbReference>
<gene>
    <name evidence="8" type="primary">atpH</name>
    <name evidence="9" type="ORF">A2V92_05140</name>
</gene>
<comment type="similarity">
    <text evidence="8">Belongs to the ATPase delta chain family.</text>
</comment>
<keyword evidence="8" id="KW-1003">Cell membrane</keyword>
<organism evidence="9 10">
    <name type="scientific">Candidatus Muproteobacteria bacterium RBG_16_65_31</name>
    <dbReference type="NCBI Taxonomy" id="1817759"/>
    <lineage>
        <taxon>Bacteria</taxon>
        <taxon>Pseudomonadati</taxon>
        <taxon>Pseudomonadota</taxon>
        <taxon>Candidatus Muproteobacteria</taxon>
    </lineage>
</organism>
<keyword evidence="3 8" id="KW-0375">Hydrogen ion transport</keyword>
<dbReference type="PRINTS" id="PR00125">
    <property type="entry name" value="ATPASEDELTA"/>
</dbReference>
<reference evidence="9 10" key="1">
    <citation type="journal article" date="2016" name="Nat. Commun.">
        <title>Thousands of microbial genomes shed light on interconnected biogeochemical processes in an aquifer system.</title>
        <authorList>
            <person name="Anantharaman K."/>
            <person name="Brown C.T."/>
            <person name="Hug L.A."/>
            <person name="Sharon I."/>
            <person name="Castelle C.J."/>
            <person name="Probst A.J."/>
            <person name="Thomas B.C."/>
            <person name="Singh A."/>
            <person name="Wilkins M.J."/>
            <person name="Karaoz U."/>
            <person name="Brodie E.L."/>
            <person name="Williams K.H."/>
            <person name="Hubbard S.S."/>
            <person name="Banfield J.F."/>
        </authorList>
    </citation>
    <scope>NUCLEOTIDE SEQUENCE [LARGE SCALE GENOMIC DNA]</scope>
</reference>
<name>A0A1F6TGV1_9PROT</name>
<evidence type="ECO:0000256" key="1">
    <source>
        <dbReference type="ARBA" id="ARBA00004370"/>
    </source>
</evidence>
<keyword evidence="7 8" id="KW-0066">ATP synthesis</keyword>
<evidence type="ECO:0000313" key="10">
    <source>
        <dbReference type="Proteomes" id="UP000179344"/>
    </source>
</evidence>
<evidence type="ECO:0000256" key="4">
    <source>
        <dbReference type="ARBA" id="ARBA00023065"/>
    </source>
</evidence>
<dbReference type="GO" id="GO:0005886">
    <property type="term" value="C:plasma membrane"/>
    <property type="evidence" value="ECO:0007669"/>
    <property type="project" value="UniProtKB-SubCell"/>
</dbReference>
<evidence type="ECO:0000256" key="7">
    <source>
        <dbReference type="ARBA" id="ARBA00023310"/>
    </source>
</evidence>
<dbReference type="GO" id="GO:0046933">
    <property type="term" value="F:proton-transporting ATP synthase activity, rotational mechanism"/>
    <property type="evidence" value="ECO:0007669"/>
    <property type="project" value="UniProtKB-UniRule"/>
</dbReference>
<evidence type="ECO:0000256" key="6">
    <source>
        <dbReference type="ARBA" id="ARBA00023196"/>
    </source>
</evidence>
<evidence type="ECO:0000256" key="3">
    <source>
        <dbReference type="ARBA" id="ARBA00022781"/>
    </source>
</evidence>
<dbReference type="SUPFAM" id="SSF47928">
    <property type="entry name" value="N-terminal domain of the delta subunit of the F1F0-ATP synthase"/>
    <property type="match status" value="1"/>
</dbReference>
<dbReference type="AlphaFoldDB" id="A0A1F6TGV1"/>
<dbReference type="NCBIfam" id="NF004402">
    <property type="entry name" value="PRK05758.2-2"/>
    <property type="match status" value="1"/>
</dbReference>
<accession>A0A1F6TGV1</accession>
<keyword evidence="4 8" id="KW-0406">Ion transport</keyword>
<keyword evidence="6 8" id="KW-0139">CF(1)</keyword>
<dbReference type="InterPro" id="IPR026015">
    <property type="entry name" value="ATP_synth_OSCP/delta_N_sf"/>
</dbReference>
<dbReference type="PANTHER" id="PTHR11910">
    <property type="entry name" value="ATP SYNTHASE DELTA CHAIN"/>
    <property type="match status" value="1"/>
</dbReference>
<protein>
    <recommendedName>
        <fullName evidence="8">ATP synthase subunit delta</fullName>
    </recommendedName>
    <alternativeName>
        <fullName evidence="8">ATP synthase F(1) sector subunit delta</fullName>
    </alternativeName>
    <alternativeName>
        <fullName evidence="8">F-type ATPase subunit delta</fullName>
        <shortName evidence="8">F-ATPase subunit delta</shortName>
    </alternativeName>
</protein>
<evidence type="ECO:0000313" key="9">
    <source>
        <dbReference type="EMBL" id="OGI44363.1"/>
    </source>
</evidence>
<keyword evidence="5 8" id="KW-0472">Membrane</keyword>
<comment type="caution">
    <text evidence="9">The sequence shown here is derived from an EMBL/GenBank/DDBJ whole genome shotgun (WGS) entry which is preliminary data.</text>
</comment>
<dbReference type="Gene3D" id="1.10.520.20">
    <property type="entry name" value="N-terminal domain of the delta subunit of the F1F0-ATP synthase"/>
    <property type="match status" value="1"/>
</dbReference>
<dbReference type="HAMAP" id="MF_01416">
    <property type="entry name" value="ATP_synth_delta_bact"/>
    <property type="match status" value="1"/>
</dbReference>
<evidence type="ECO:0000256" key="2">
    <source>
        <dbReference type="ARBA" id="ARBA00022448"/>
    </source>
</evidence>
<sequence length="178" mass="19558">MAEKTTAARPYAEAVFRLASARGELKAWSEMLGFAAGVAADPAMVRLAFDPKIGRARLTELFLDVCGERLTAEAGNLIRLLIENRRLTLLPEITALYEGLRAEAEKRLEATIVSAYPLEEAQLKNIEQALKRKFGREVHLVPQVDKALLGGVVVRCRDLVIDGSATGRLRELAAHLSH</sequence>
<dbReference type="Pfam" id="PF00213">
    <property type="entry name" value="OSCP"/>
    <property type="match status" value="1"/>
</dbReference>
<dbReference type="InterPro" id="IPR000711">
    <property type="entry name" value="ATPase_OSCP/dsu"/>
</dbReference>
<proteinExistence type="inferred from homology"/>
<evidence type="ECO:0000256" key="5">
    <source>
        <dbReference type="ARBA" id="ARBA00023136"/>
    </source>
</evidence>
<dbReference type="GO" id="GO:0045259">
    <property type="term" value="C:proton-transporting ATP synthase complex"/>
    <property type="evidence" value="ECO:0007669"/>
    <property type="project" value="UniProtKB-KW"/>
</dbReference>
<dbReference type="NCBIfam" id="TIGR01145">
    <property type="entry name" value="ATP_synt_delta"/>
    <property type="match status" value="1"/>
</dbReference>
<comment type="subcellular location">
    <subcellularLocation>
        <location evidence="8">Cell membrane</location>
        <topology evidence="8">Peripheral membrane protein</topology>
    </subcellularLocation>
    <subcellularLocation>
        <location evidence="1">Membrane</location>
    </subcellularLocation>
</comment>
<dbReference type="EMBL" id="MFST01000051">
    <property type="protein sequence ID" value="OGI44363.1"/>
    <property type="molecule type" value="Genomic_DNA"/>
</dbReference>
<comment type="function">
    <text evidence="8">This protein is part of the stalk that links CF(0) to CF(1). It either transmits conformational changes from CF(0) to CF(1) or is implicated in proton conduction.</text>
</comment>
<evidence type="ECO:0000256" key="8">
    <source>
        <dbReference type="HAMAP-Rule" id="MF_01416"/>
    </source>
</evidence>
<keyword evidence="2 8" id="KW-0813">Transport</keyword>
<comment type="function">
    <text evidence="8">F(1)F(0) ATP synthase produces ATP from ADP in the presence of a proton or sodium gradient. F-type ATPases consist of two structural domains, F(1) containing the extramembraneous catalytic core and F(0) containing the membrane proton channel, linked together by a central stalk and a peripheral stalk. During catalysis, ATP synthesis in the catalytic domain of F(1) is coupled via a rotary mechanism of the central stalk subunits to proton translocation.</text>
</comment>